<name>A0A5J4QQK4_9ZZZZ</name>
<gene>
    <name evidence="1" type="ORF">EZS27_026418</name>
</gene>
<proteinExistence type="predicted"/>
<comment type="caution">
    <text evidence="1">The sequence shown here is derived from an EMBL/GenBank/DDBJ whole genome shotgun (WGS) entry which is preliminary data.</text>
</comment>
<accession>A0A5J4QQK4</accession>
<dbReference type="AlphaFoldDB" id="A0A5J4QQK4"/>
<evidence type="ECO:0000313" key="1">
    <source>
        <dbReference type="EMBL" id="KAA6324227.1"/>
    </source>
</evidence>
<feature type="non-terminal residue" evidence="1">
    <location>
        <position position="447"/>
    </location>
</feature>
<dbReference type="InterPro" id="IPR036890">
    <property type="entry name" value="HATPase_C_sf"/>
</dbReference>
<reference evidence="1" key="1">
    <citation type="submission" date="2019-03" db="EMBL/GenBank/DDBJ databases">
        <title>Single cell metagenomics reveals metabolic interactions within the superorganism composed of flagellate Streblomastix strix and complex community of Bacteroidetes bacteria on its surface.</title>
        <authorList>
            <person name="Treitli S.C."/>
            <person name="Kolisko M."/>
            <person name="Husnik F."/>
            <person name="Keeling P."/>
            <person name="Hampl V."/>
        </authorList>
    </citation>
    <scope>NUCLEOTIDE SEQUENCE</scope>
    <source>
        <strain evidence="1">STM</strain>
    </source>
</reference>
<sequence length="447" mass="51682">MKLSKFDIGAEVISILTRGMYQDPRDALREYVQNGIDAGANDITIKVRQNTVAIIDKGLGMDYKTLRKAIRVGISDKDPKKKVGFMGIGIYSSFHLCDKLVIYSHKQDNPPLKLEMNFATMRDTLKAQRQLRFEDRLDSDELIDLQTLLENCISLTDEGTLTDEDFPSIGTRVELIGLDGNFLNLLSNFASLSNYLREVVPLHFNKDKFKWAGKIETQIRKICEEHNSKFQLINLSLQVNAISENLYRPYVDSDFTNDISNEPIFKEISRDDVFLGVVWACLNSDRKKIPNRDLRGFLIKKQGFAIGNRDKTAIYFKQRTHFDRYVGEIILTNPLILPNASRSDLEYSQYSMMFLEILAKDIAPYYNQTSIKYQERELADIQISDFKDYLNNLNLKYKRDEKDAKVLVQYIVELNDKKSEVQNKDKNASLTEFQRMNFKKLMDSADV</sequence>
<organism evidence="1">
    <name type="scientific">termite gut metagenome</name>
    <dbReference type="NCBI Taxonomy" id="433724"/>
    <lineage>
        <taxon>unclassified sequences</taxon>
        <taxon>metagenomes</taxon>
        <taxon>organismal metagenomes</taxon>
    </lineage>
</organism>
<dbReference type="EMBL" id="SNRY01002620">
    <property type="protein sequence ID" value="KAA6324227.1"/>
    <property type="molecule type" value="Genomic_DNA"/>
</dbReference>
<protein>
    <submittedName>
        <fullName evidence="1">DNA mismatch repair protein MutL</fullName>
    </submittedName>
</protein>
<dbReference type="Pfam" id="PF13589">
    <property type="entry name" value="HATPase_c_3"/>
    <property type="match status" value="1"/>
</dbReference>
<dbReference type="Gene3D" id="3.30.565.10">
    <property type="entry name" value="Histidine kinase-like ATPase, C-terminal domain"/>
    <property type="match status" value="1"/>
</dbReference>
<dbReference type="SUPFAM" id="SSF55874">
    <property type="entry name" value="ATPase domain of HSP90 chaperone/DNA topoisomerase II/histidine kinase"/>
    <property type="match status" value="1"/>
</dbReference>